<dbReference type="EMBL" id="JARAFO010000295">
    <property type="protein sequence ID" value="MDE1455120.1"/>
    <property type="molecule type" value="Genomic_DNA"/>
</dbReference>
<proteinExistence type="predicted"/>
<dbReference type="Pfam" id="PF00005">
    <property type="entry name" value="ABC_tran"/>
    <property type="match status" value="1"/>
</dbReference>
<evidence type="ECO:0000259" key="7">
    <source>
        <dbReference type="Pfam" id="PF00005"/>
    </source>
</evidence>
<gene>
    <name evidence="8" type="ORF">PVN32_23715</name>
</gene>
<evidence type="ECO:0000256" key="1">
    <source>
        <dbReference type="ARBA" id="ARBA00022448"/>
    </source>
</evidence>
<feature type="domain" description="ABC transporter" evidence="7">
    <location>
        <begin position="18"/>
        <end position="97"/>
    </location>
</feature>
<reference evidence="8" key="1">
    <citation type="submission" date="2022-12" db="EMBL/GenBank/DDBJ databases">
        <title>Draft Genome Sequences of Bacillus licheniformis and Bacillus paralicheniformis strains isolated from Irish skim milk powders.</title>
        <authorList>
            <person name="Lourenco A."/>
            <person name="Li F."/>
            <person name="Geraldine D."/>
            <person name="Tobin J.T."/>
            <person name="Butler F."/>
            <person name="Jordan K."/>
            <person name="Obrien T."/>
        </authorList>
    </citation>
    <scope>NUCLEOTIDE SEQUENCE</scope>
    <source>
        <strain evidence="8">3370</strain>
    </source>
</reference>
<dbReference type="PANTHER" id="PTHR43790">
    <property type="entry name" value="CARBOHYDRATE TRANSPORT ATP-BINDING PROTEIN MG119-RELATED"/>
    <property type="match status" value="1"/>
</dbReference>
<keyword evidence="3" id="KW-0547">Nucleotide-binding</keyword>
<dbReference type="InterPro" id="IPR027417">
    <property type="entry name" value="P-loop_NTPase"/>
</dbReference>
<keyword evidence="4 8" id="KW-0067">ATP-binding</keyword>
<dbReference type="InterPro" id="IPR050107">
    <property type="entry name" value="ABC_carbohydrate_import_ATPase"/>
</dbReference>
<name>A0AAW6KHK2_9BACI</name>
<keyword evidence="1" id="KW-0813">Transport</keyword>
<dbReference type="AlphaFoldDB" id="A0AAW6KHK2"/>
<feature type="non-terminal residue" evidence="8">
    <location>
        <position position="106"/>
    </location>
</feature>
<evidence type="ECO:0000256" key="4">
    <source>
        <dbReference type="ARBA" id="ARBA00022840"/>
    </source>
</evidence>
<dbReference type="Gene3D" id="3.40.50.300">
    <property type="entry name" value="P-loop containing nucleotide triphosphate hydrolases"/>
    <property type="match status" value="1"/>
</dbReference>
<accession>A0AAW6KHK2</accession>
<keyword evidence="2" id="KW-1003">Cell membrane</keyword>
<dbReference type="InterPro" id="IPR003439">
    <property type="entry name" value="ABC_transporter-like_ATP-bd"/>
</dbReference>
<evidence type="ECO:0000256" key="2">
    <source>
        <dbReference type="ARBA" id="ARBA00022475"/>
    </source>
</evidence>
<dbReference type="SUPFAM" id="SSF52540">
    <property type="entry name" value="P-loop containing nucleoside triphosphate hydrolases"/>
    <property type="match status" value="1"/>
</dbReference>
<organism evidence="8 9">
    <name type="scientific">Bacillus paralicheniformis</name>
    <dbReference type="NCBI Taxonomy" id="1648923"/>
    <lineage>
        <taxon>Bacteria</taxon>
        <taxon>Bacillati</taxon>
        <taxon>Bacillota</taxon>
        <taxon>Bacilli</taxon>
        <taxon>Bacillales</taxon>
        <taxon>Bacillaceae</taxon>
        <taxon>Bacillus</taxon>
    </lineage>
</organism>
<comment type="caution">
    <text evidence="8">The sequence shown here is derived from an EMBL/GenBank/DDBJ whole genome shotgun (WGS) entry which is preliminary data.</text>
</comment>
<dbReference type="PANTHER" id="PTHR43790:SF3">
    <property type="entry name" value="D-ALLOSE IMPORT ATP-BINDING PROTEIN ALSA-RELATED"/>
    <property type="match status" value="1"/>
</dbReference>
<evidence type="ECO:0000313" key="9">
    <source>
        <dbReference type="Proteomes" id="UP001216709"/>
    </source>
</evidence>
<evidence type="ECO:0000313" key="8">
    <source>
        <dbReference type="EMBL" id="MDE1455120.1"/>
    </source>
</evidence>
<evidence type="ECO:0000256" key="3">
    <source>
        <dbReference type="ARBA" id="ARBA00022741"/>
    </source>
</evidence>
<dbReference type="GO" id="GO:0005524">
    <property type="term" value="F:ATP binding"/>
    <property type="evidence" value="ECO:0007669"/>
    <property type="project" value="UniProtKB-KW"/>
</dbReference>
<evidence type="ECO:0000256" key="5">
    <source>
        <dbReference type="ARBA" id="ARBA00022967"/>
    </source>
</evidence>
<sequence>MHIKMKDIYKAFGQNQVLSGVTFELQEGEVHALMGENGAGKSTLMNLLTGLHRLDSGTIEIDGKEMYFSDPKKAEQNGIAFIHQELNIWPEMTVLENLFIGRELSS</sequence>
<evidence type="ECO:0000256" key="6">
    <source>
        <dbReference type="ARBA" id="ARBA00023136"/>
    </source>
</evidence>
<keyword evidence="5" id="KW-1278">Translocase</keyword>
<dbReference type="RefSeq" id="WP_274685852.1">
    <property type="nucleotide sequence ID" value="NZ_JARAFO010000295.1"/>
</dbReference>
<protein>
    <submittedName>
        <fullName evidence="8">ATP-binding cassette domain-containing protein</fullName>
    </submittedName>
</protein>
<dbReference type="Proteomes" id="UP001216709">
    <property type="component" value="Unassembled WGS sequence"/>
</dbReference>
<dbReference type="GO" id="GO:0016887">
    <property type="term" value="F:ATP hydrolysis activity"/>
    <property type="evidence" value="ECO:0007669"/>
    <property type="project" value="InterPro"/>
</dbReference>
<keyword evidence="6" id="KW-0472">Membrane</keyword>